<dbReference type="EMBL" id="CABFNS010000870">
    <property type="protein sequence ID" value="VUC33675.1"/>
    <property type="molecule type" value="Genomic_DNA"/>
</dbReference>
<evidence type="ECO:0000313" key="3">
    <source>
        <dbReference type="Proteomes" id="UP000766486"/>
    </source>
</evidence>
<feature type="signal peptide" evidence="1">
    <location>
        <begin position="1"/>
        <end position="21"/>
    </location>
</feature>
<organism evidence="2 3">
    <name type="scientific">Bionectria ochroleuca</name>
    <name type="common">Gliocladium roseum</name>
    <dbReference type="NCBI Taxonomy" id="29856"/>
    <lineage>
        <taxon>Eukaryota</taxon>
        <taxon>Fungi</taxon>
        <taxon>Dikarya</taxon>
        <taxon>Ascomycota</taxon>
        <taxon>Pezizomycotina</taxon>
        <taxon>Sordariomycetes</taxon>
        <taxon>Hypocreomycetidae</taxon>
        <taxon>Hypocreales</taxon>
        <taxon>Bionectriaceae</taxon>
        <taxon>Clonostachys</taxon>
    </lineage>
</organism>
<dbReference type="InterPro" id="IPR032675">
    <property type="entry name" value="LRR_dom_sf"/>
</dbReference>
<reference evidence="2 3" key="1">
    <citation type="submission" date="2019-06" db="EMBL/GenBank/DDBJ databases">
        <authorList>
            <person name="Broberg M."/>
        </authorList>
    </citation>
    <scope>NUCLEOTIDE SEQUENCE [LARGE SCALE GENOMIC DNA]</scope>
</reference>
<keyword evidence="1" id="KW-0732">Signal</keyword>
<evidence type="ECO:0000313" key="2">
    <source>
        <dbReference type="EMBL" id="VUC33675.1"/>
    </source>
</evidence>
<proteinExistence type="predicted"/>
<comment type="caution">
    <text evidence="2">The sequence shown here is derived from an EMBL/GenBank/DDBJ whole genome shotgun (WGS) entry which is preliminary data.</text>
</comment>
<gene>
    <name evidence="2" type="ORF">CLO192961_LOCUS360410</name>
</gene>
<protein>
    <recommendedName>
        <fullName evidence="4">F-box domain-containing protein</fullName>
    </recommendedName>
</protein>
<keyword evidence="3" id="KW-1185">Reference proteome</keyword>
<sequence>MPASATSRALVLPELVALIVASGRDNDKFLHDCLFVNRLFFKESCKLRWKECNTYGLLVNIAHLVQLSKRDQQRAQVYADCIQVLDFDAPEGSDSSRLEAQWHEDLACLEFPLLREVVIRRFNHCNTIIRYAQPSLRVFSVWPATQISDTFLDQLGHQSPRLVNLSLGQSIESTVTEAGVVRLLQSLRAIRHLTLSPEFDKVWSREAFFVVAKYTFLESLDIPVIQDEWIEDLVPIHGFHHLRYLSTNISNDGLSLLAPSIPNLQIQWAHSALNLTAMPGARGVHTR</sequence>
<dbReference type="Proteomes" id="UP000766486">
    <property type="component" value="Unassembled WGS sequence"/>
</dbReference>
<accession>A0ABY6UQR8</accession>
<feature type="chain" id="PRO_5046447611" description="F-box domain-containing protein" evidence="1">
    <location>
        <begin position="22"/>
        <end position="287"/>
    </location>
</feature>
<dbReference type="Gene3D" id="3.80.10.10">
    <property type="entry name" value="Ribonuclease Inhibitor"/>
    <property type="match status" value="1"/>
</dbReference>
<dbReference type="SUPFAM" id="SSF52047">
    <property type="entry name" value="RNI-like"/>
    <property type="match status" value="1"/>
</dbReference>
<name>A0ABY6UQR8_BIOOC</name>
<evidence type="ECO:0000256" key="1">
    <source>
        <dbReference type="SAM" id="SignalP"/>
    </source>
</evidence>
<evidence type="ECO:0008006" key="4">
    <source>
        <dbReference type="Google" id="ProtNLM"/>
    </source>
</evidence>